<organism evidence="1">
    <name type="scientific">hydrothermal vent metagenome</name>
    <dbReference type="NCBI Taxonomy" id="652676"/>
    <lineage>
        <taxon>unclassified sequences</taxon>
        <taxon>metagenomes</taxon>
        <taxon>ecological metagenomes</taxon>
    </lineage>
</organism>
<sequence>MKLNNLCWICQLKEANSDEHLFKKSLIKHIWGQRLNTIDITKSVNFGESKSVQSIGSKEFTVQNIICTTCNNITTSNHDRAFHEFSTRLLSYIPLSLDINSVDLSQMFSKNTKQNLIWTQLYFVKVFGCCIKNHIRQKQNKEKFKFKKLALSILNNKPCSKIWISFGHHTLDIKNELSLKSSKLSCEFYNGGKYIKQANWLFTFGKLVFAVKFSELNNNHQAWWNPNSTSNIVPFIGFTDIVLKETCNTRIPI</sequence>
<dbReference type="EMBL" id="UOFA01000212">
    <property type="protein sequence ID" value="VAW45640.1"/>
    <property type="molecule type" value="Genomic_DNA"/>
</dbReference>
<name>A0A3B0VZ67_9ZZZZ</name>
<reference evidence="1" key="1">
    <citation type="submission" date="2018-06" db="EMBL/GenBank/DDBJ databases">
        <authorList>
            <person name="Zhirakovskaya E."/>
        </authorList>
    </citation>
    <scope>NUCLEOTIDE SEQUENCE</scope>
</reference>
<dbReference type="AlphaFoldDB" id="A0A3B0VZ67"/>
<accession>A0A3B0VZ67</accession>
<protein>
    <submittedName>
        <fullName evidence="1">Uncharacterized protein</fullName>
    </submittedName>
</protein>
<evidence type="ECO:0000313" key="1">
    <source>
        <dbReference type="EMBL" id="VAW45640.1"/>
    </source>
</evidence>
<gene>
    <name evidence="1" type="ORF">MNBD_GAMMA02-1394</name>
</gene>
<proteinExistence type="predicted"/>